<reference evidence="7 8" key="1">
    <citation type="journal article" date="2019" name="Environ. Microbiol.">
        <title>Species interactions and distinct microbial communities in high Arctic permafrost affected cryosols are associated with the CH4 and CO2 gas fluxes.</title>
        <authorList>
            <person name="Altshuler I."/>
            <person name="Hamel J."/>
            <person name="Turney S."/>
            <person name="Magnuson E."/>
            <person name="Levesque R."/>
            <person name="Greer C."/>
            <person name="Whyte L.G."/>
        </authorList>
    </citation>
    <scope>NUCLEOTIDE SEQUENCE [LARGE SCALE GENOMIC DNA]</scope>
    <source>
        <strain evidence="7 8">S9.3B</strain>
    </source>
</reference>
<feature type="transmembrane region" description="Helical" evidence="6">
    <location>
        <begin position="168"/>
        <end position="190"/>
    </location>
</feature>
<accession>A0A502FR16</accession>
<dbReference type="Pfam" id="PF01810">
    <property type="entry name" value="LysE"/>
    <property type="match status" value="1"/>
</dbReference>
<evidence type="ECO:0000256" key="5">
    <source>
        <dbReference type="ARBA" id="ARBA00023136"/>
    </source>
</evidence>
<evidence type="ECO:0000256" key="3">
    <source>
        <dbReference type="ARBA" id="ARBA00022692"/>
    </source>
</evidence>
<sequence length="191" mass="19289">MQDPVLFTLTVLLILGTPGPTNTLLATAGATVGFRRALPLLPAEAAGYLVSILAIGLALGPAVAGAPAVAAGLRLAVGAYLALLAVKLWRHGAVDLSAMPVTPRQVFVTTLLNPKAIVFALGVIPFGAAPWWPWMAAFLGLLTAVALAWIALGSLLGRAAGAAGRARLVPRVGAAAIGAFAVLLVVGPLLR</sequence>
<feature type="transmembrane region" description="Helical" evidence="6">
    <location>
        <begin position="106"/>
        <end position="128"/>
    </location>
</feature>
<dbReference type="RefSeq" id="WP_140885363.1">
    <property type="nucleotide sequence ID" value="NZ_RCZP01000023.1"/>
</dbReference>
<dbReference type="PANTHER" id="PTHR30086:SF20">
    <property type="entry name" value="ARGININE EXPORTER PROTEIN ARGO-RELATED"/>
    <property type="match status" value="1"/>
</dbReference>
<comment type="caution">
    <text evidence="7">The sequence shown here is derived from an EMBL/GenBank/DDBJ whole genome shotgun (WGS) entry which is preliminary data.</text>
</comment>
<evidence type="ECO:0000256" key="6">
    <source>
        <dbReference type="SAM" id="Phobius"/>
    </source>
</evidence>
<dbReference type="EMBL" id="RCZP01000023">
    <property type="protein sequence ID" value="TPG51895.1"/>
    <property type="molecule type" value="Genomic_DNA"/>
</dbReference>
<feature type="transmembrane region" description="Helical" evidence="6">
    <location>
        <begin position="52"/>
        <end position="85"/>
    </location>
</feature>
<proteinExistence type="predicted"/>
<evidence type="ECO:0000256" key="2">
    <source>
        <dbReference type="ARBA" id="ARBA00022475"/>
    </source>
</evidence>
<keyword evidence="5 6" id="KW-0472">Membrane</keyword>
<gene>
    <name evidence="7" type="ORF">EAH89_19250</name>
</gene>
<dbReference type="PANTHER" id="PTHR30086">
    <property type="entry name" value="ARGININE EXPORTER PROTEIN ARGO"/>
    <property type="match status" value="1"/>
</dbReference>
<dbReference type="OrthoDB" id="6710777at2"/>
<keyword evidence="3 6" id="KW-0812">Transmembrane</keyword>
<feature type="transmembrane region" description="Helical" evidence="6">
    <location>
        <begin position="134"/>
        <end position="156"/>
    </location>
</feature>
<dbReference type="AlphaFoldDB" id="A0A502FR16"/>
<dbReference type="GO" id="GO:0015171">
    <property type="term" value="F:amino acid transmembrane transporter activity"/>
    <property type="evidence" value="ECO:0007669"/>
    <property type="project" value="TreeGrafter"/>
</dbReference>
<dbReference type="GO" id="GO:0005886">
    <property type="term" value="C:plasma membrane"/>
    <property type="evidence" value="ECO:0007669"/>
    <property type="project" value="UniProtKB-SubCell"/>
</dbReference>
<dbReference type="Proteomes" id="UP000317078">
    <property type="component" value="Unassembled WGS sequence"/>
</dbReference>
<dbReference type="GO" id="GO:0033228">
    <property type="term" value="P:cysteine export across plasma membrane"/>
    <property type="evidence" value="ECO:0007669"/>
    <property type="project" value="TreeGrafter"/>
</dbReference>
<organism evidence="7 8">
    <name type="scientific">Muricoccus nepalensis</name>
    <dbReference type="NCBI Taxonomy" id="1854500"/>
    <lineage>
        <taxon>Bacteria</taxon>
        <taxon>Pseudomonadati</taxon>
        <taxon>Pseudomonadota</taxon>
        <taxon>Alphaproteobacteria</taxon>
        <taxon>Acetobacterales</taxon>
        <taxon>Roseomonadaceae</taxon>
        <taxon>Muricoccus</taxon>
    </lineage>
</organism>
<dbReference type="InterPro" id="IPR001123">
    <property type="entry name" value="LeuE-type"/>
</dbReference>
<keyword evidence="4 6" id="KW-1133">Transmembrane helix</keyword>
<keyword evidence="2" id="KW-1003">Cell membrane</keyword>
<evidence type="ECO:0000256" key="4">
    <source>
        <dbReference type="ARBA" id="ARBA00022989"/>
    </source>
</evidence>
<evidence type="ECO:0000256" key="1">
    <source>
        <dbReference type="ARBA" id="ARBA00004651"/>
    </source>
</evidence>
<evidence type="ECO:0000313" key="7">
    <source>
        <dbReference type="EMBL" id="TPG51895.1"/>
    </source>
</evidence>
<keyword evidence="8" id="KW-1185">Reference proteome</keyword>
<protein>
    <submittedName>
        <fullName evidence="7">Lysine transporter LysE</fullName>
    </submittedName>
</protein>
<evidence type="ECO:0000313" key="8">
    <source>
        <dbReference type="Proteomes" id="UP000317078"/>
    </source>
</evidence>
<comment type="subcellular location">
    <subcellularLocation>
        <location evidence="1">Cell membrane</location>
        <topology evidence="1">Multi-pass membrane protein</topology>
    </subcellularLocation>
</comment>
<name>A0A502FR16_9PROT</name>